<dbReference type="EMBL" id="VWPH01000005">
    <property type="protein sequence ID" value="KAA5834374.1"/>
    <property type="molecule type" value="Genomic_DNA"/>
</dbReference>
<comment type="caution">
    <text evidence="5">The sequence shown here is derived from an EMBL/GenBank/DDBJ whole genome shotgun (WGS) entry which is preliminary data.</text>
</comment>
<organism evidence="5 6">
    <name type="scientific">Saccharopolyspora hirsuta</name>
    <dbReference type="NCBI Taxonomy" id="1837"/>
    <lineage>
        <taxon>Bacteria</taxon>
        <taxon>Bacillati</taxon>
        <taxon>Actinomycetota</taxon>
        <taxon>Actinomycetes</taxon>
        <taxon>Pseudonocardiales</taxon>
        <taxon>Pseudonocardiaceae</taxon>
        <taxon>Saccharopolyspora</taxon>
    </lineage>
</organism>
<feature type="domain" description="AB hydrolase-1" evidence="4">
    <location>
        <begin position="32"/>
        <end position="278"/>
    </location>
</feature>
<dbReference type="AlphaFoldDB" id="A0A5M7C498"/>
<dbReference type="InterPro" id="IPR020904">
    <property type="entry name" value="Sc_DH/Rdtase_CS"/>
</dbReference>
<dbReference type="GO" id="GO:0016491">
    <property type="term" value="F:oxidoreductase activity"/>
    <property type="evidence" value="ECO:0007669"/>
    <property type="project" value="UniProtKB-KW"/>
</dbReference>
<dbReference type="FunFam" id="3.40.50.720:FF:000084">
    <property type="entry name" value="Short-chain dehydrogenase reductase"/>
    <property type="match status" value="1"/>
</dbReference>
<evidence type="ECO:0000256" key="3">
    <source>
        <dbReference type="SAM" id="MobiDB-lite"/>
    </source>
</evidence>
<evidence type="ECO:0000313" key="5">
    <source>
        <dbReference type="EMBL" id="KAA5834374.1"/>
    </source>
</evidence>
<name>A0A5M7C498_SACHI</name>
<proteinExistence type="inferred from homology"/>
<gene>
    <name evidence="5" type="ORF">F1721_11855</name>
</gene>
<dbReference type="SUPFAM" id="SSF53474">
    <property type="entry name" value="alpha/beta-Hydrolases"/>
    <property type="match status" value="1"/>
</dbReference>
<dbReference type="Pfam" id="PF00106">
    <property type="entry name" value="adh_short"/>
    <property type="match status" value="1"/>
</dbReference>
<dbReference type="InterPro" id="IPR002347">
    <property type="entry name" value="SDR_fam"/>
</dbReference>
<dbReference type="Pfam" id="PF00561">
    <property type="entry name" value="Abhydrolase_1"/>
    <property type="match status" value="1"/>
</dbReference>
<reference evidence="5 6" key="1">
    <citation type="submission" date="2019-09" db="EMBL/GenBank/DDBJ databases">
        <title>Draft genome sequence of the thermophilic Saccharopolyspora hirsuta VKM Ac-666T.</title>
        <authorList>
            <person name="Lobastova T.G."/>
            <person name="Fokina V."/>
            <person name="Bragin E.Y."/>
            <person name="Shtratnikova V.Y."/>
            <person name="Starodumova I.P."/>
            <person name="Tarlachkov S.V."/>
            <person name="Donova M.V."/>
        </authorList>
    </citation>
    <scope>NUCLEOTIDE SEQUENCE [LARGE SCALE GENOMIC DNA]</scope>
    <source>
        <strain evidence="5 6">VKM Ac-666</strain>
    </source>
</reference>
<dbReference type="PRINTS" id="PR00081">
    <property type="entry name" value="GDHRDH"/>
</dbReference>
<sequence>MARTREPDTGRWLDTSDGLRLAVREHGDPAAPTVLAVHGYPDDQSIWDGVVAALAGRFRVVTYDVRGAGESDKPRRTEAYLLDQLADDLGRVADLVSPDRPVHLLAHDWGSIQAWHAVTEPRLAHRFASFTSISGPCLDHAGRWMREKLRHPTPRSLRKLVNQLIFSGYIGFFQLPALPELAWRTGVMGRLISTLERLDPRTAQNPTRPAVSDGVRGLALYRANMRERLGDPGERRTDIPVQVLSPTGDPFVSTPMQTEIAPWVANLRIRRVPGGHWLPRSRPDLVARCAGELVEHVEGGTETRGLRRSRVRPGRRDFQDQLVVVTGAGGGIGRATAAAFAAEGAHVVVADIDEAAAENTAALITRTGAGATPHCVDVADGAAVERFAKQVHAELGTPDVVVNNAGIGLAGAFLDTSDADWERVIDINLWGVIHGCRQFARQMIDRGEGGRIVNIASAAAYLPSQLLPAYGTTKAAVLALSQSLRAELAADGIGVTAVCPGLVNTGITTSTRFAGADDAEQARRQQAAKRLYQRRNFTPQRAAAEILRATRRNAAIAPVTAEAKVGLVLSRLTPGLLRAAARAELTPR</sequence>
<accession>A0A5M7C498</accession>
<dbReference type="NCBIfam" id="NF004514">
    <property type="entry name" value="PRK05855.1"/>
    <property type="match status" value="1"/>
</dbReference>
<dbReference type="PROSITE" id="PS00061">
    <property type="entry name" value="ADH_SHORT"/>
    <property type="match status" value="1"/>
</dbReference>
<evidence type="ECO:0000256" key="2">
    <source>
        <dbReference type="ARBA" id="ARBA00023002"/>
    </source>
</evidence>
<keyword evidence="6" id="KW-1185">Reference proteome</keyword>
<dbReference type="Gene3D" id="3.40.50.720">
    <property type="entry name" value="NAD(P)-binding Rossmann-like Domain"/>
    <property type="match status" value="1"/>
</dbReference>
<dbReference type="PANTHER" id="PTHR43391:SF12">
    <property type="entry name" value="OXIDOREDUCTASE EPHD-RELATED"/>
    <property type="match status" value="1"/>
</dbReference>
<dbReference type="OrthoDB" id="4220752at2"/>
<dbReference type="PRINTS" id="PR00080">
    <property type="entry name" value="SDRFAMILY"/>
</dbReference>
<dbReference type="SMR" id="A0A5M7C498"/>
<dbReference type="CDD" id="cd05233">
    <property type="entry name" value="SDR_c"/>
    <property type="match status" value="1"/>
</dbReference>
<dbReference type="InterPro" id="IPR036291">
    <property type="entry name" value="NAD(P)-bd_dom_sf"/>
</dbReference>
<evidence type="ECO:0000256" key="1">
    <source>
        <dbReference type="ARBA" id="ARBA00006484"/>
    </source>
</evidence>
<dbReference type="RefSeq" id="WP_150066675.1">
    <property type="nucleotide sequence ID" value="NZ_JBEPDJ010000005.1"/>
</dbReference>
<evidence type="ECO:0000313" key="6">
    <source>
        <dbReference type="Proteomes" id="UP000323946"/>
    </source>
</evidence>
<keyword evidence="2" id="KW-0560">Oxidoreductase</keyword>
<dbReference type="PANTHER" id="PTHR43391">
    <property type="entry name" value="RETINOL DEHYDROGENASE-RELATED"/>
    <property type="match status" value="1"/>
</dbReference>
<dbReference type="InterPro" id="IPR000073">
    <property type="entry name" value="AB_hydrolase_1"/>
</dbReference>
<evidence type="ECO:0000259" key="4">
    <source>
        <dbReference type="Pfam" id="PF00561"/>
    </source>
</evidence>
<dbReference type="Proteomes" id="UP000323946">
    <property type="component" value="Unassembled WGS sequence"/>
</dbReference>
<dbReference type="InterPro" id="IPR029058">
    <property type="entry name" value="AB_hydrolase_fold"/>
</dbReference>
<feature type="region of interest" description="Disordered" evidence="3">
    <location>
        <begin position="231"/>
        <end position="252"/>
    </location>
</feature>
<protein>
    <submittedName>
        <fullName evidence="5">SDR family oxidoreductase</fullName>
    </submittedName>
</protein>
<dbReference type="SUPFAM" id="SSF51735">
    <property type="entry name" value="NAD(P)-binding Rossmann-fold domains"/>
    <property type="match status" value="1"/>
</dbReference>
<comment type="similarity">
    <text evidence="1">Belongs to the short-chain dehydrogenases/reductases (SDR) family.</text>
</comment>
<dbReference type="Gene3D" id="3.40.50.1820">
    <property type="entry name" value="alpha/beta hydrolase"/>
    <property type="match status" value="1"/>
</dbReference>